<dbReference type="PANTHER" id="PTHR47260:SF1">
    <property type="entry name" value="UPF0644 PROTEIN PB2B4.06"/>
    <property type="match status" value="1"/>
</dbReference>
<dbReference type="AlphaFoldDB" id="A0A853CCZ0"/>
<reference evidence="3 4" key="1">
    <citation type="submission" date="2020-07" db="EMBL/GenBank/DDBJ databases">
        <title>Sequencing the genomes of 1000 actinobacteria strains.</title>
        <authorList>
            <person name="Klenk H.-P."/>
        </authorList>
    </citation>
    <scope>NUCLEOTIDE SEQUENCE [LARGE SCALE GENOMIC DNA]</scope>
    <source>
        <strain evidence="3 4">DSM 104001</strain>
    </source>
</reference>
<name>A0A853CCZ0_9ACTN</name>
<dbReference type="Gene3D" id="3.10.129.10">
    <property type="entry name" value="Hotdog Thioesterase"/>
    <property type="match status" value="1"/>
</dbReference>
<feature type="region of interest" description="Disordered" evidence="1">
    <location>
        <begin position="209"/>
        <end position="233"/>
    </location>
</feature>
<accession>A0A853CCZ0</accession>
<evidence type="ECO:0000259" key="2">
    <source>
        <dbReference type="Pfam" id="PF03061"/>
    </source>
</evidence>
<evidence type="ECO:0000313" key="3">
    <source>
        <dbReference type="EMBL" id="NYJ04969.1"/>
    </source>
</evidence>
<evidence type="ECO:0000313" key="4">
    <source>
        <dbReference type="Proteomes" id="UP000541969"/>
    </source>
</evidence>
<dbReference type="CDD" id="cd03443">
    <property type="entry name" value="PaaI_thioesterase"/>
    <property type="match status" value="1"/>
</dbReference>
<evidence type="ECO:0000256" key="1">
    <source>
        <dbReference type="SAM" id="MobiDB-lite"/>
    </source>
</evidence>
<dbReference type="InterPro" id="IPR052061">
    <property type="entry name" value="PTE-AB_protein"/>
</dbReference>
<keyword evidence="4" id="KW-1185">Reference proteome</keyword>
<comment type="caution">
    <text evidence="3">The sequence shown here is derived from an EMBL/GenBank/DDBJ whole genome shotgun (WGS) entry which is preliminary data.</text>
</comment>
<sequence>MALDRSLLAAVTELGSALRELVDASVRTTVGADELAVAAAEARRITGRLAAAQRPPTQLPALDDPIAFRRVFSPVTGVGSAIAPPLHIRQEEGGVVALTTLGLAYEGPPGFLHGGMSGLLMDQLLGSAAIAAGLWGMTARLELDYRGPVPLETPLVLRARVEEEAGRKTVVSGSIALAADPDSALVEARGVFVTPRPDKVESYFSAITDAAGRHSPPGRPTDATALDPERNGS</sequence>
<feature type="domain" description="Thioesterase" evidence="2">
    <location>
        <begin position="110"/>
        <end position="172"/>
    </location>
</feature>
<dbReference type="SUPFAM" id="SSF54637">
    <property type="entry name" value="Thioesterase/thiol ester dehydrase-isomerase"/>
    <property type="match status" value="1"/>
</dbReference>
<dbReference type="Pfam" id="PF03061">
    <property type="entry name" value="4HBT"/>
    <property type="match status" value="1"/>
</dbReference>
<dbReference type="InterPro" id="IPR006683">
    <property type="entry name" value="Thioestr_dom"/>
</dbReference>
<organism evidence="3 4">
    <name type="scientific">Petropleomorpha daqingensis</name>
    <dbReference type="NCBI Taxonomy" id="2026353"/>
    <lineage>
        <taxon>Bacteria</taxon>
        <taxon>Bacillati</taxon>
        <taxon>Actinomycetota</taxon>
        <taxon>Actinomycetes</taxon>
        <taxon>Geodermatophilales</taxon>
        <taxon>Geodermatophilaceae</taxon>
        <taxon>Petropleomorpha</taxon>
    </lineage>
</organism>
<protein>
    <submittedName>
        <fullName evidence="3">Acyl-coenzyme A thioesterase PaaI-like protein</fullName>
    </submittedName>
</protein>
<dbReference type="RefSeq" id="WP_179715613.1">
    <property type="nucleotide sequence ID" value="NZ_JACBZT010000001.1"/>
</dbReference>
<dbReference type="PANTHER" id="PTHR47260">
    <property type="entry name" value="UPF0644 PROTEIN PB2B4.06"/>
    <property type="match status" value="1"/>
</dbReference>
<gene>
    <name evidence="3" type="ORF">GGQ55_001247</name>
</gene>
<dbReference type="Proteomes" id="UP000541969">
    <property type="component" value="Unassembled WGS sequence"/>
</dbReference>
<dbReference type="InterPro" id="IPR029069">
    <property type="entry name" value="HotDog_dom_sf"/>
</dbReference>
<dbReference type="EMBL" id="JACBZT010000001">
    <property type="protein sequence ID" value="NYJ04969.1"/>
    <property type="molecule type" value="Genomic_DNA"/>
</dbReference>
<proteinExistence type="predicted"/>